<reference evidence="5" key="1">
    <citation type="submission" date="2020-09" db="EMBL/GenBank/DDBJ databases">
        <title>Iningainema tapete sp. nov. (Scytonemataceae, Cyanobacteria) from greenhouses in central Florida (USA) produces two types of nodularin with biosynthetic potential for microcystin-LR and anabaenopeptins.</title>
        <authorList>
            <person name="Berthold D.E."/>
            <person name="Lefler F.W."/>
            <person name="Huang I.-S."/>
            <person name="Abdulla H."/>
            <person name="Zimba P.V."/>
            <person name="Laughinghouse H.D. IV."/>
        </authorList>
    </citation>
    <scope>NUCLEOTIDE SEQUENCE</scope>
    <source>
        <strain evidence="5">BLCCT55</strain>
    </source>
</reference>
<dbReference type="Proteomes" id="UP000629098">
    <property type="component" value="Unassembled WGS sequence"/>
</dbReference>
<feature type="coiled-coil region" evidence="4">
    <location>
        <begin position="124"/>
        <end position="151"/>
    </location>
</feature>
<accession>A0A8J7CFI7</accession>
<evidence type="ECO:0000256" key="4">
    <source>
        <dbReference type="SAM" id="Coils"/>
    </source>
</evidence>
<evidence type="ECO:0000313" key="5">
    <source>
        <dbReference type="EMBL" id="MBD2774975.1"/>
    </source>
</evidence>
<dbReference type="AlphaFoldDB" id="A0A8J7CFI7"/>
<evidence type="ECO:0000256" key="1">
    <source>
        <dbReference type="ARBA" id="ARBA00022737"/>
    </source>
</evidence>
<organism evidence="5 6">
    <name type="scientific">Iningainema tapete BLCC-T55</name>
    <dbReference type="NCBI Taxonomy" id="2748662"/>
    <lineage>
        <taxon>Bacteria</taxon>
        <taxon>Bacillati</taxon>
        <taxon>Cyanobacteriota</taxon>
        <taxon>Cyanophyceae</taxon>
        <taxon>Nostocales</taxon>
        <taxon>Scytonemataceae</taxon>
        <taxon>Iningainema tapete</taxon>
    </lineage>
</organism>
<dbReference type="RefSeq" id="WP_190832752.1">
    <property type="nucleotide sequence ID" value="NZ_CAWPPI010000074.1"/>
</dbReference>
<sequence>MASKNKPTNRKTQGFGVKNLTTEISKAEALIVRKKWVEAREVLQDLSQSYPQQVEILSHLVNVCYELKDFPSYIQACERLVKADPNNSHAHFALAGGYVATYHPLLALQTFRHALNRWPNHEKAAETRKLVVELEANIEHILAEINLAGEENLELAILYERGQAYLEQGEYKKARQVELELIKQKPDLISAHNNLSLISFVEGNLDEAIATAQRVLDIQPDNIHALSNLTRFYCLKGEVEQAKPFAERLKASQAEAWDAWTKKVEAFSYLGDYNSILEIFEQAKASGELKSGRESAVFHHLVAVAMARLGQIPQARAQWQQALKQSPGFELARENLDDLKLPIGQRQGAWPFNMGNWMNKQTIEELANALKSNTTKDEQLIAKATERYLAEHPHVAQLIPILLDRGDHQAREFAFNLASFAKTPEMLASLRDFALSQSGSDQMRNQAALTACEAGLLPREDVRLWLQGEWQQIHLITPGSPIFSGVR</sequence>
<keyword evidence="4" id="KW-0175">Coiled coil</keyword>
<keyword evidence="1" id="KW-0677">Repeat</keyword>
<dbReference type="PANTHER" id="PTHR44943">
    <property type="entry name" value="CELLULOSE SYNTHASE OPERON PROTEIN C"/>
    <property type="match status" value="1"/>
</dbReference>
<dbReference type="EMBL" id="JACXAE010000074">
    <property type="protein sequence ID" value="MBD2774975.1"/>
    <property type="molecule type" value="Genomic_DNA"/>
</dbReference>
<evidence type="ECO:0000313" key="6">
    <source>
        <dbReference type="Proteomes" id="UP000629098"/>
    </source>
</evidence>
<dbReference type="InterPro" id="IPR051685">
    <property type="entry name" value="Ycf3/AcsC/BcsC/TPR_MFPF"/>
</dbReference>
<gene>
    <name evidence="5" type="ORF">ICL16_23635</name>
</gene>
<dbReference type="SUPFAM" id="SSF48452">
    <property type="entry name" value="TPR-like"/>
    <property type="match status" value="2"/>
</dbReference>
<protein>
    <submittedName>
        <fullName evidence="5">Tetratricopeptide repeat protein</fullName>
    </submittedName>
</protein>
<comment type="caution">
    <text evidence="5">The sequence shown here is derived from an EMBL/GenBank/DDBJ whole genome shotgun (WGS) entry which is preliminary data.</text>
</comment>
<dbReference type="PROSITE" id="PS50005">
    <property type="entry name" value="TPR"/>
    <property type="match status" value="2"/>
</dbReference>
<feature type="repeat" description="TPR" evidence="3">
    <location>
        <begin position="155"/>
        <end position="188"/>
    </location>
</feature>
<dbReference type="PANTHER" id="PTHR44943:SF8">
    <property type="entry name" value="TPR REPEAT-CONTAINING PROTEIN MJ0263"/>
    <property type="match status" value="1"/>
</dbReference>
<dbReference type="InterPro" id="IPR019734">
    <property type="entry name" value="TPR_rpt"/>
</dbReference>
<dbReference type="SMART" id="SM00028">
    <property type="entry name" value="TPR"/>
    <property type="match status" value="5"/>
</dbReference>
<feature type="repeat" description="TPR" evidence="3">
    <location>
        <begin position="189"/>
        <end position="222"/>
    </location>
</feature>
<dbReference type="InterPro" id="IPR011990">
    <property type="entry name" value="TPR-like_helical_dom_sf"/>
</dbReference>
<dbReference type="Pfam" id="PF13432">
    <property type="entry name" value="TPR_16"/>
    <property type="match status" value="1"/>
</dbReference>
<name>A0A8J7CFI7_9CYAN</name>
<dbReference type="Pfam" id="PF14559">
    <property type="entry name" value="TPR_19"/>
    <property type="match status" value="1"/>
</dbReference>
<evidence type="ECO:0000256" key="3">
    <source>
        <dbReference type="PROSITE-ProRule" id="PRU00339"/>
    </source>
</evidence>
<evidence type="ECO:0000256" key="2">
    <source>
        <dbReference type="ARBA" id="ARBA00022803"/>
    </source>
</evidence>
<keyword evidence="2 3" id="KW-0802">TPR repeat</keyword>
<dbReference type="Gene3D" id="1.25.40.10">
    <property type="entry name" value="Tetratricopeptide repeat domain"/>
    <property type="match status" value="3"/>
</dbReference>
<keyword evidence="6" id="KW-1185">Reference proteome</keyword>
<proteinExistence type="predicted"/>